<dbReference type="HOGENOM" id="CLU_155785_0_0_0"/>
<evidence type="ECO:0000313" key="2">
    <source>
        <dbReference type="Proteomes" id="UP000027982"/>
    </source>
</evidence>
<dbReference type="EMBL" id="CP007139">
    <property type="protein sequence ID" value="AIE83972.1"/>
    <property type="molecule type" value="Genomic_DNA"/>
</dbReference>
<organism evidence="1 2">
    <name type="scientific">Fimbriimonas ginsengisoli Gsoil 348</name>
    <dbReference type="NCBI Taxonomy" id="661478"/>
    <lineage>
        <taxon>Bacteria</taxon>
        <taxon>Bacillati</taxon>
        <taxon>Armatimonadota</taxon>
        <taxon>Fimbriimonadia</taxon>
        <taxon>Fimbriimonadales</taxon>
        <taxon>Fimbriimonadaceae</taxon>
        <taxon>Fimbriimonas</taxon>
    </lineage>
</organism>
<dbReference type="STRING" id="661478.OP10G_0604"/>
<gene>
    <name evidence="1" type="ORF">OP10G_0604</name>
</gene>
<dbReference type="KEGG" id="fgi:OP10G_0604"/>
<dbReference type="AlphaFoldDB" id="A0A068NKK7"/>
<evidence type="ECO:0000313" key="1">
    <source>
        <dbReference type="EMBL" id="AIE83972.1"/>
    </source>
</evidence>
<sequence>MWIFLRDSFLSIVQHEHEPRLLQVRGRIRGDIERVFPEAFVAEDGRSDYRFCANLSRERVAQAIALRLNHIDYESLNENVHGTDRGVVYDQAYSIMLEEQVRRYGSELDLPTYIPHYDLQEPVGELTEVVSSLEG</sequence>
<accession>A0A068NKK7</accession>
<dbReference type="OrthoDB" id="825894at2"/>
<dbReference type="RefSeq" id="WP_025227372.1">
    <property type="nucleotide sequence ID" value="NZ_CP007139.1"/>
</dbReference>
<keyword evidence="2" id="KW-1185">Reference proteome</keyword>
<dbReference type="Proteomes" id="UP000027982">
    <property type="component" value="Chromosome"/>
</dbReference>
<proteinExistence type="predicted"/>
<name>A0A068NKK7_FIMGI</name>
<protein>
    <submittedName>
        <fullName evidence="1">Uncharacterized protein</fullName>
    </submittedName>
</protein>
<reference evidence="1 2" key="1">
    <citation type="journal article" date="2014" name="PLoS ONE">
        <title>The first complete genome sequence of the class fimbriimonadia in the phylum armatimonadetes.</title>
        <authorList>
            <person name="Hu Z.Y."/>
            <person name="Wang Y.Z."/>
            <person name="Im W.T."/>
            <person name="Wang S.Y."/>
            <person name="Zhao G.P."/>
            <person name="Zheng H.J."/>
            <person name="Quan Z.X."/>
        </authorList>
    </citation>
    <scope>NUCLEOTIDE SEQUENCE [LARGE SCALE GENOMIC DNA]</scope>
    <source>
        <strain evidence="1">Gsoil 348</strain>
    </source>
</reference>